<dbReference type="OrthoDB" id="9776955at2"/>
<dbReference type="Gene3D" id="3.40.50.2300">
    <property type="match status" value="2"/>
</dbReference>
<dbReference type="PANTHER" id="PTHR35271">
    <property type="entry name" value="ABC TRANSPORTER, SUBSTRATE-BINDING LIPOPROTEIN-RELATED"/>
    <property type="match status" value="1"/>
</dbReference>
<dbReference type="STRING" id="137733.SAMN05421767_10948"/>
<evidence type="ECO:0000256" key="1">
    <source>
        <dbReference type="SAM" id="SignalP"/>
    </source>
</evidence>
<accession>A0A1H9JLV5</accession>
<keyword evidence="3" id="KW-1185">Reference proteome</keyword>
<proteinExistence type="predicted"/>
<dbReference type="SUPFAM" id="SSF53822">
    <property type="entry name" value="Periplasmic binding protein-like I"/>
    <property type="match status" value="1"/>
</dbReference>
<sequence length="320" mass="34381">MKKNLLKLLTIFCSLSLIAIFVSHCAKKDDNCTHIGILQFAEHDALTLARLGFVDELAANHYIEGENLILTIENASGDQSNLPLMAEKLADENNLNFAIATPAAQAMMNADQETPTIFTAISDPISAGLTDSLEQPSDNSTGTIDYIPVQMQIEKLLAAIPNAQTIGIFYNSNEVNSEAQARLATNILNDLGLTVIEKTVTTTNDVQQVVTSLAKEVDAIYFPTDTTVASTVAMIHDILIKAKVPAIGGDQAVLDATLLVVGVDYYKLGQQSAKQALQLLNGTAISDIAVEDPATPMIEINPQMAQALGFSLSELEERVH</sequence>
<keyword evidence="1" id="KW-0732">Signal</keyword>
<dbReference type="PANTHER" id="PTHR35271:SF1">
    <property type="entry name" value="ABC TRANSPORTER, SUBSTRATE-BINDING LIPOPROTEIN"/>
    <property type="match status" value="1"/>
</dbReference>
<dbReference type="Pfam" id="PF04392">
    <property type="entry name" value="ABC_sub_bind"/>
    <property type="match status" value="1"/>
</dbReference>
<dbReference type="RefSeq" id="WP_089746301.1">
    <property type="nucleotide sequence ID" value="NZ_FOGF01000009.1"/>
</dbReference>
<protein>
    <submittedName>
        <fullName evidence="2">Putative ABC transport system substrate-binding protein</fullName>
    </submittedName>
</protein>
<feature type="signal peptide" evidence="1">
    <location>
        <begin position="1"/>
        <end position="28"/>
    </location>
</feature>
<organism evidence="2 3">
    <name type="scientific">Granulicatella balaenopterae</name>
    <dbReference type="NCBI Taxonomy" id="137733"/>
    <lineage>
        <taxon>Bacteria</taxon>
        <taxon>Bacillati</taxon>
        <taxon>Bacillota</taxon>
        <taxon>Bacilli</taxon>
        <taxon>Lactobacillales</taxon>
        <taxon>Carnobacteriaceae</taxon>
        <taxon>Granulicatella</taxon>
    </lineage>
</organism>
<dbReference type="EMBL" id="FOGF01000009">
    <property type="protein sequence ID" value="SEQ87826.1"/>
    <property type="molecule type" value="Genomic_DNA"/>
</dbReference>
<name>A0A1H9JLV5_9LACT</name>
<dbReference type="CDD" id="cd06325">
    <property type="entry name" value="PBP1_ABC_unchar_transporter"/>
    <property type="match status" value="1"/>
</dbReference>
<dbReference type="InterPro" id="IPR007487">
    <property type="entry name" value="ABC_transpt-TYRBP-like"/>
</dbReference>
<dbReference type="Proteomes" id="UP000198556">
    <property type="component" value="Unassembled WGS sequence"/>
</dbReference>
<dbReference type="AlphaFoldDB" id="A0A1H9JLV5"/>
<reference evidence="2 3" key="1">
    <citation type="submission" date="2016-10" db="EMBL/GenBank/DDBJ databases">
        <authorList>
            <person name="de Groot N.N."/>
        </authorList>
    </citation>
    <scope>NUCLEOTIDE SEQUENCE [LARGE SCALE GENOMIC DNA]</scope>
    <source>
        <strain evidence="2 3">DSM 15827</strain>
    </source>
</reference>
<gene>
    <name evidence="2" type="ORF">SAMN05421767_10948</name>
</gene>
<dbReference type="InterPro" id="IPR028082">
    <property type="entry name" value="Peripla_BP_I"/>
</dbReference>
<feature type="chain" id="PRO_5011497674" evidence="1">
    <location>
        <begin position="29"/>
        <end position="320"/>
    </location>
</feature>
<evidence type="ECO:0000313" key="3">
    <source>
        <dbReference type="Proteomes" id="UP000198556"/>
    </source>
</evidence>
<evidence type="ECO:0000313" key="2">
    <source>
        <dbReference type="EMBL" id="SEQ87826.1"/>
    </source>
</evidence>